<dbReference type="Gene3D" id="3.55.50.30">
    <property type="match status" value="1"/>
</dbReference>
<dbReference type="Pfam" id="PF04773">
    <property type="entry name" value="FecR"/>
    <property type="match status" value="1"/>
</dbReference>
<dbReference type="PIRSF" id="PIRSF018266">
    <property type="entry name" value="FecR"/>
    <property type="match status" value="1"/>
</dbReference>
<gene>
    <name evidence="2" type="ORF">B2M20_14835</name>
</gene>
<keyword evidence="3" id="KW-1185">Reference proteome</keyword>
<evidence type="ECO:0000259" key="1">
    <source>
        <dbReference type="Pfam" id="PF04773"/>
    </source>
</evidence>
<dbReference type="Gene3D" id="2.60.120.1440">
    <property type="match status" value="1"/>
</dbReference>
<evidence type="ECO:0000313" key="3">
    <source>
        <dbReference type="Proteomes" id="UP000189940"/>
    </source>
</evidence>
<dbReference type="InterPro" id="IPR006860">
    <property type="entry name" value="FecR"/>
</dbReference>
<dbReference type="OrthoDB" id="636724at2"/>
<accession>A0A1V4HVS7</accession>
<dbReference type="GO" id="GO:0016989">
    <property type="term" value="F:sigma factor antagonist activity"/>
    <property type="evidence" value="ECO:0007669"/>
    <property type="project" value="TreeGrafter"/>
</dbReference>
<proteinExistence type="predicted"/>
<evidence type="ECO:0000313" key="2">
    <source>
        <dbReference type="EMBL" id="OPH82024.1"/>
    </source>
</evidence>
<sequence>MTDEISEEDRLFMEATDLMIRLKNDPDNPVPRRMIREWRSRSPVHESIWADVAEIHGMMVKIITDERDAGKKAAAGITRRSLVIAGLVGAGAAAGYPAFHRFLVDARADFTTDTGQIRRVNLADGSVATLGPDSAIAVQFDEEQRFIRLLQGMAFFDVTSDRKRPFRVGIAELVSTALGTAFEISDGAGYLSISVDHGTVEVTSTAADIQTARLTAGQWLAFDERGRTSQFGTRDASQIAAWRTGQLFAEDEPVSSIIAKISRWQSGRTIVVNPSLGTQRVSGVFDVTDPPRALNALVHPFGGRVRMIGTYLTVISPI</sequence>
<dbReference type="PANTHER" id="PTHR30273">
    <property type="entry name" value="PERIPLASMIC SIGNAL SENSOR AND SIGMA FACTOR ACTIVATOR FECR-RELATED"/>
    <property type="match status" value="1"/>
</dbReference>
<dbReference type="InterPro" id="IPR012373">
    <property type="entry name" value="Ferrdict_sens_TM"/>
</dbReference>
<comment type="caution">
    <text evidence="2">The sequence shown here is derived from an EMBL/GenBank/DDBJ whole genome shotgun (WGS) entry which is preliminary data.</text>
</comment>
<protein>
    <submittedName>
        <fullName evidence="2">Iron dicitrate transport regulator FecR</fullName>
    </submittedName>
</protein>
<dbReference type="RefSeq" id="WP_079447809.1">
    <property type="nucleotide sequence ID" value="NZ_MWPQ01000051.1"/>
</dbReference>
<feature type="domain" description="FecR protein" evidence="1">
    <location>
        <begin position="109"/>
        <end position="201"/>
    </location>
</feature>
<dbReference type="Proteomes" id="UP000189940">
    <property type="component" value="Unassembled WGS sequence"/>
</dbReference>
<dbReference type="PANTHER" id="PTHR30273:SF2">
    <property type="entry name" value="PROTEIN FECR"/>
    <property type="match status" value="1"/>
</dbReference>
<name>A0A1V4HVS7_NITVU</name>
<reference evidence="2 3" key="1">
    <citation type="submission" date="2017-02" db="EMBL/GenBank/DDBJ databases">
        <title>Genome sequence of the nitrite-oxidizing bacterium Nitrobacter vulgaris strain Ab1.</title>
        <authorList>
            <person name="Mellbye B.L."/>
            <person name="Davis E.W."/>
            <person name="Spieck E."/>
            <person name="Chang J.H."/>
            <person name="Bottomley P.J."/>
            <person name="Sayavedra-Soto L.A."/>
        </authorList>
    </citation>
    <scope>NUCLEOTIDE SEQUENCE [LARGE SCALE GENOMIC DNA]</scope>
    <source>
        <strain evidence="2 3">Ab1</strain>
    </source>
</reference>
<organism evidence="2 3">
    <name type="scientific">Nitrobacter vulgaris</name>
    <dbReference type="NCBI Taxonomy" id="29421"/>
    <lineage>
        <taxon>Bacteria</taxon>
        <taxon>Pseudomonadati</taxon>
        <taxon>Pseudomonadota</taxon>
        <taxon>Alphaproteobacteria</taxon>
        <taxon>Hyphomicrobiales</taxon>
        <taxon>Nitrobacteraceae</taxon>
        <taxon>Nitrobacter</taxon>
    </lineage>
</organism>
<dbReference type="AlphaFoldDB" id="A0A1V4HVS7"/>
<dbReference type="STRING" id="29421.B2M20_14835"/>
<dbReference type="EMBL" id="MWPQ01000051">
    <property type="protein sequence ID" value="OPH82024.1"/>
    <property type="molecule type" value="Genomic_DNA"/>
</dbReference>